<comment type="caution">
    <text evidence="1">The sequence shown here is derived from an EMBL/GenBank/DDBJ whole genome shotgun (WGS) entry which is preliminary data.</text>
</comment>
<evidence type="ECO:0000313" key="2">
    <source>
        <dbReference type="Proteomes" id="UP000054908"/>
    </source>
</evidence>
<dbReference type="Proteomes" id="UP000054908">
    <property type="component" value="Unassembled WGS sequence"/>
</dbReference>
<gene>
    <name evidence="1" type="ORF">Lmac_2102</name>
</gene>
<sequence>MNQQVIVSINPIGYKIELADIDNILALPKDVISKHVAHFFKIKPEELTRSILSRYVSACDKMTNISIASAHEDIQTKLINPLASAKRCYSYDETLACIELCAMHGEMICNFLCIINEIQLKDPLVVAKLSKEKQGKINKHIAKNNFYDAMNQQLRLEWLYCSNIITQNDYQDLLIVHETRKKYFHHWGHDHTSLDSDALKCLELLSRVTAKYLEVLDTNQNIQIIKSYISSLVS</sequence>
<keyword evidence="2" id="KW-1185">Reference proteome</keyword>
<evidence type="ECO:0000313" key="1">
    <source>
        <dbReference type="EMBL" id="KTD25124.1"/>
    </source>
</evidence>
<dbReference type="AlphaFoldDB" id="A0A0W0VXU6"/>
<dbReference type="EMBL" id="LNYL01000045">
    <property type="protein sequence ID" value="KTD25124.1"/>
    <property type="molecule type" value="Genomic_DNA"/>
</dbReference>
<proteinExistence type="predicted"/>
<name>A0A0W0VXU6_9GAMM</name>
<accession>A0A0W0VXU6</accession>
<reference evidence="1 2" key="1">
    <citation type="submission" date="2015-11" db="EMBL/GenBank/DDBJ databases">
        <title>Genomic analysis of 38 Legionella species identifies large and diverse effector repertoires.</title>
        <authorList>
            <person name="Burstein D."/>
            <person name="Amaro F."/>
            <person name="Zusman T."/>
            <person name="Lifshitz Z."/>
            <person name="Cohen O."/>
            <person name="Gilbert J.A."/>
            <person name="Pupko T."/>
            <person name="Shuman H.A."/>
            <person name="Segal G."/>
        </authorList>
    </citation>
    <scope>NUCLEOTIDE SEQUENCE [LARGE SCALE GENOMIC DNA]</scope>
    <source>
        <strain evidence="1 2">PX-1-G2-E2</strain>
    </source>
</reference>
<protein>
    <submittedName>
        <fullName evidence="1">Uncharacterized protein</fullName>
    </submittedName>
</protein>
<dbReference type="PATRIC" id="fig|466.6.peg.2231"/>
<dbReference type="RefSeq" id="WP_058452850.1">
    <property type="nucleotide sequence ID" value="NZ_CAAAIB010000008.1"/>
</dbReference>
<organism evidence="1 2">
    <name type="scientific">Legionella maceachernii</name>
    <dbReference type="NCBI Taxonomy" id="466"/>
    <lineage>
        <taxon>Bacteria</taxon>
        <taxon>Pseudomonadati</taxon>
        <taxon>Pseudomonadota</taxon>
        <taxon>Gammaproteobacteria</taxon>
        <taxon>Legionellales</taxon>
        <taxon>Legionellaceae</taxon>
        <taxon>Legionella</taxon>
    </lineage>
</organism>
<dbReference type="OrthoDB" id="5657059at2"/>